<feature type="region of interest" description="Disordered" evidence="1">
    <location>
        <begin position="188"/>
        <end position="271"/>
    </location>
</feature>
<sequence>MEDESEAYATLPAHVQRKIDNAFYSALGYTPGKRKRRSKRLTSTGRATKKQMVASGGGFLVEAERNNLEFGNGAGGGGFIADDAPETSTGGGGFIVEEDVGQPIRDDEGNSIHEGKPEYIPLSTIPDALQLLDLSPDDAQVMGVFRRAAADWDEVQVDGATPTNGEPGEGLVSLKDWRAVCGVLLEGADIPEDSETLDVEEPDDEDPNPSDDYAGDSEEESDEYVEDQEISHRRVRRTRGTTNKSSRQTDDSDLSSLSGDDSPSRKPLTSRQHQTCLQAFALFFPNVGPEDLPKQRLHISDIQRVAGLLKEKLKAEEMVEMVETFSTSPDKSMSLADFERMMIRAKLA</sequence>
<name>A0ABR3FH87_9AGAR</name>
<organism evidence="2 3">
    <name type="scientific">Marasmius crinis-equi</name>
    <dbReference type="NCBI Taxonomy" id="585013"/>
    <lineage>
        <taxon>Eukaryota</taxon>
        <taxon>Fungi</taxon>
        <taxon>Dikarya</taxon>
        <taxon>Basidiomycota</taxon>
        <taxon>Agaricomycotina</taxon>
        <taxon>Agaricomycetes</taxon>
        <taxon>Agaricomycetidae</taxon>
        <taxon>Agaricales</taxon>
        <taxon>Marasmiineae</taxon>
        <taxon>Marasmiaceae</taxon>
        <taxon>Marasmius</taxon>
    </lineage>
</organism>
<protein>
    <recommendedName>
        <fullName evidence="4">EF-hand domain-containing protein</fullName>
    </recommendedName>
</protein>
<gene>
    <name evidence="2" type="ORF">V5O48_007327</name>
</gene>
<feature type="compositionally biased region" description="Acidic residues" evidence="1">
    <location>
        <begin position="189"/>
        <end position="228"/>
    </location>
</feature>
<evidence type="ECO:0000256" key="1">
    <source>
        <dbReference type="SAM" id="MobiDB-lite"/>
    </source>
</evidence>
<keyword evidence="3" id="KW-1185">Reference proteome</keyword>
<dbReference type="Proteomes" id="UP001465976">
    <property type="component" value="Unassembled WGS sequence"/>
</dbReference>
<accession>A0ABR3FH87</accession>
<comment type="caution">
    <text evidence="2">The sequence shown here is derived from an EMBL/GenBank/DDBJ whole genome shotgun (WGS) entry which is preliminary data.</text>
</comment>
<proteinExistence type="predicted"/>
<evidence type="ECO:0000313" key="2">
    <source>
        <dbReference type="EMBL" id="KAL0574631.1"/>
    </source>
</evidence>
<evidence type="ECO:0008006" key="4">
    <source>
        <dbReference type="Google" id="ProtNLM"/>
    </source>
</evidence>
<reference evidence="2 3" key="1">
    <citation type="submission" date="2024-02" db="EMBL/GenBank/DDBJ databases">
        <title>A draft genome for the cacao thread blight pathogen Marasmius crinis-equi.</title>
        <authorList>
            <person name="Cohen S.P."/>
            <person name="Baruah I.K."/>
            <person name="Amoako-Attah I."/>
            <person name="Bukari Y."/>
            <person name="Meinhardt L.W."/>
            <person name="Bailey B.A."/>
        </authorList>
    </citation>
    <scope>NUCLEOTIDE SEQUENCE [LARGE SCALE GENOMIC DNA]</scope>
    <source>
        <strain evidence="2 3">GH-76</strain>
    </source>
</reference>
<dbReference type="EMBL" id="JBAHYK010000380">
    <property type="protein sequence ID" value="KAL0574631.1"/>
    <property type="molecule type" value="Genomic_DNA"/>
</dbReference>
<evidence type="ECO:0000313" key="3">
    <source>
        <dbReference type="Proteomes" id="UP001465976"/>
    </source>
</evidence>